<comment type="subcellular location">
    <subcellularLocation>
        <location evidence="1">Nucleus</location>
    </subcellularLocation>
</comment>
<feature type="compositionally biased region" description="Basic and acidic residues" evidence="6">
    <location>
        <begin position="344"/>
        <end position="365"/>
    </location>
</feature>
<dbReference type="STRING" id="158441.A0A226ED61"/>
<dbReference type="PANTHER" id="PTHR13556:SF2">
    <property type="entry name" value="TRANSCRIPTIONAL ADAPTER 3"/>
    <property type="match status" value="1"/>
</dbReference>
<dbReference type="OrthoDB" id="1232at2759"/>
<dbReference type="GO" id="GO:0005634">
    <property type="term" value="C:nucleus"/>
    <property type="evidence" value="ECO:0007669"/>
    <property type="project" value="UniProtKB-SubCell"/>
</dbReference>
<feature type="compositionally biased region" description="Low complexity" evidence="6">
    <location>
        <begin position="29"/>
        <end position="43"/>
    </location>
</feature>
<dbReference type="AlphaFoldDB" id="A0A226ED61"/>
<feature type="compositionally biased region" description="Low complexity" evidence="6">
    <location>
        <begin position="224"/>
        <end position="245"/>
    </location>
</feature>
<dbReference type="PANTHER" id="PTHR13556">
    <property type="entry name" value="TRANSCRIPTIONAL ADAPTER 3-RELATED"/>
    <property type="match status" value="1"/>
</dbReference>
<sequence length="571" mass="61185">MKSKPPTKKAKVGPGSPSIEGLPSRNNASPSGSTTSSTSSLLSIPPPTSGGGPRGGGGDVVAKLTSGMAGKGPNNNAATVSVRTASSPPAYPTYVHSDIKEWPKMNVLITCPKGASGTDGKPSATLGPEGIMTMDDLDALQTELETLWSAMACRIRSLKVDQATLQNSSSTVNVSTSLGEHFDPSHQEKINAVASLIDAGHGTRTSVSAAAKLVMGTQGGGLSTAGNSSSNSGIGSKKTAAATTPAKREDKLPKKKLKGEAGGMVKKGNDKPARATQNRSHSVSSDFGGLDGFYKHEAPNEFWEFADNYCGEIKQEHLEELNNIIEEHKSLPESLFEIPPLGKHFRDKDNTTRTRSESKASRRADSCGPLTQRLVSALVDERVAMHNNQRGLNSPKDESTGNGHHHEVGFIHRTGLIKALGLDGGPNRPPMESQLRECLLERGFLRPEDANDPLLSNPDDEILAEIRRTQNTLKKLHNYNTERLQELHSKATKELNRSSLKVELDLADKEVIEAYKTIVSLKQKKKPVTKKDKDVALKALETRDKILQKLSPSKSDPTSSAGPTTILKVEV</sequence>
<evidence type="ECO:0000256" key="2">
    <source>
        <dbReference type="ARBA" id="ARBA00005330"/>
    </source>
</evidence>
<evidence type="ECO:0000313" key="7">
    <source>
        <dbReference type="EMBL" id="OXA55485.1"/>
    </source>
</evidence>
<keyword evidence="4" id="KW-0804">Transcription</keyword>
<dbReference type="Pfam" id="PF10198">
    <property type="entry name" value="Ada3"/>
    <property type="match status" value="1"/>
</dbReference>
<feature type="compositionally biased region" description="Polar residues" evidence="6">
    <location>
        <begin position="550"/>
        <end position="563"/>
    </location>
</feature>
<evidence type="ECO:0000256" key="5">
    <source>
        <dbReference type="ARBA" id="ARBA00023242"/>
    </source>
</evidence>
<dbReference type="InterPro" id="IPR019340">
    <property type="entry name" value="Histone_AcTrfase_su3"/>
</dbReference>
<dbReference type="Proteomes" id="UP000198287">
    <property type="component" value="Unassembled WGS sequence"/>
</dbReference>
<gene>
    <name evidence="7" type="ORF">Fcan01_09836</name>
</gene>
<feature type="compositionally biased region" description="Polar residues" evidence="6">
    <location>
        <begin position="275"/>
        <end position="285"/>
    </location>
</feature>
<comment type="caution">
    <text evidence="7">The sequence shown here is derived from an EMBL/GenBank/DDBJ whole genome shotgun (WGS) entry which is preliminary data.</text>
</comment>
<proteinExistence type="inferred from homology"/>
<feature type="compositionally biased region" description="Basic residues" evidence="6">
    <location>
        <begin position="1"/>
        <end position="11"/>
    </location>
</feature>
<comment type="similarity">
    <text evidence="2">Belongs to the NGG1 family.</text>
</comment>
<feature type="region of interest" description="Disordered" evidence="6">
    <location>
        <begin position="1"/>
        <end position="85"/>
    </location>
</feature>
<evidence type="ECO:0000256" key="4">
    <source>
        <dbReference type="ARBA" id="ARBA00023163"/>
    </source>
</evidence>
<dbReference type="GO" id="GO:0000124">
    <property type="term" value="C:SAGA complex"/>
    <property type="evidence" value="ECO:0007669"/>
    <property type="project" value="TreeGrafter"/>
</dbReference>
<protein>
    <submittedName>
        <fullName evidence="7">Transcriptional adapter 3</fullName>
    </submittedName>
</protein>
<evidence type="ECO:0000313" key="8">
    <source>
        <dbReference type="Proteomes" id="UP000198287"/>
    </source>
</evidence>
<organism evidence="7 8">
    <name type="scientific">Folsomia candida</name>
    <name type="common">Springtail</name>
    <dbReference type="NCBI Taxonomy" id="158441"/>
    <lineage>
        <taxon>Eukaryota</taxon>
        <taxon>Metazoa</taxon>
        <taxon>Ecdysozoa</taxon>
        <taxon>Arthropoda</taxon>
        <taxon>Hexapoda</taxon>
        <taxon>Collembola</taxon>
        <taxon>Entomobryomorpha</taxon>
        <taxon>Isotomoidea</taxon>
        <taxon>Isotomidae</taxon>
        <taxon>Proisotominae</taxon>
        <taxon>Folsomia</taxon>
    </lineage>
</organism>
<feature type="compositionally biased region" description="Polar residues" evidence="6">
    <location>
        <begin position="73"/>
        <end position="85"/>
    </location>
</feature>
<feature type="region of interest" description="Disordered" evidence="6">
    <location>
        <begin position="221"/>
        <end position="285"/>
    </location>
</feature>
<name>A0A226ED61_FOLCA</name>
<keyword evidence="8" id="KW-1185">Reference proteome</keyword>
<evidence type="ECO:0000256" key="6">
    <source>
        <dbReference type="SAM" id="MobiDB-lite"/>
    </source>
</evidence>
<dbReference type="EMBL" id="LNIX01000004">
    <property type="protein sequence ID" value="OXA55485.1"/>
    <property type="molecule type" value="Genomic_DNA"/>
</dbReference>
<keyword evidence="5" id="KW-0539">Nucleus</keyword>
<accession>A0A226ED61</accession>
<dbReference type="OMA" id="KMGHFGG"/>
<feature type="region of interest" description="Disordered" evidence="6">
    <location>
        <begin position="340"/>
        <end position="367"/>
    </location>
</feature>
<keyword evidence="3" id="KW-0805">Transcription regulation</keyword>
<evidence type="ECO:0000256" key="1">
    <source>
        <dbReference type="ARBA" id="ARBA00004123"/>
    </source>
</evidence>
<feature type="compositionally biased region" description="Gly residues" evidence="6">
    <location>
        <begin position="49"/>
        <end position="59"/>
    </location>
</feature>
<evidence type="ECO:0000256" key="3">
    <source>
        <dbReference type="ARBA" id="ARBA00023015"/>
    </source>
</evidence>
<dbReference type="GO" id="GO:0003713">
    <property type="term" value="F:transcription coactivator activity"/>
    <property type="evidence" value="ECO:0007669"/>
    <property type="project" value="TreeGrafter"/>
</dbReference>
<feature type="region of interest" description="Disordered" evidence="6">
    <location>
        <begin position="548"/>
        <end position="571"/>
    </location>
</feature>
<reference evidence="7 8" key="1">
    <citation type="submission" date="2015-12" db="EMBL/GenBank/DDBJ databases">
        <title>The genome of Folsomia candida.</title>
        <authorList>
            <person name="Faddeeva A."/>
            <person name="Derks M.F."/>
            <person name="Anvar Y."/>
            <person name="Smit S."/>
            <person name="Van Straalen N."/>
            <person name="Roelofs D."/>
        </authorList>
    </citation>
    <scope>NUCLEOTIDE SEQUENCE [LARGE SCALE GENOMIC DNA]</scope>
    <source>
        <strain evidence="7 8">VU population</strain>
        <tissue evidence="7">Whole body</tissue>
    </source>
</reference>
<dbReference type="GO" id="GO:0006357">
    <property type="term" value="P:regulation of transcription by RNA polymerase II"/>
    <property type="evidence" value="ECO:0007669"/>
    <property type="project" value="TreeGrafter"/>
</dbReference>